<dbReference type="InterPro" id="IPR006652">
    <property type="entry name" value="Kelch_1"/>
</dbReference>
<dbReference type="InterPro" id="IPR015915">
    <property type="entry name" value="Kelch-typ_b-propeller"/>
</dbReference>
<protein>
    <submittedName>
        <fullName evidence="4">Kelch repeat-containing protein</fullName>
    </submittedName>
</protein>
<dbReference type="Pfam" id="PF24981">
    <property type="entry name" value="Beta-prop_ATRN-LZTR1"/>
    <property type="match status" value="1"/>
</dbReference>
<proteinExistence type="predicted"/>
<organism evidence="4 5">
    <name type="scientific">Xanthocytophaga agilis</name>
    <dbReference type="NCBI Taxonomy" id="3048010"/>
    <lineage>
        <taxon>Bacteria</taxon>
        <taxon>Pseudomonadati</taxon>
        <taxon>Bacteroidota</taxon>
        <taxon>Cytophagia</taxon>
        <taxon>Cytophagales</taxon>
        <taxon>Rhodocytophagaceae</taxon>
        <taxon>Xanthocytophaga</taxon>
    </lineage>
</organism>
<evidence type="ECO:0000256" key="1">
    <source>
        <dbReference type="ARBA" id="ARBA00022441"/>
    </source>
</evidence>
<dbReference type="PANTHER" id="PTHR46344">
    <property type="entry name" value="OS02G0202900 PROTEIN"/>
    <property type="match status" value="1"/>
</dbReference>
<dbReference type="SUPFAM" id="SSF50965">
    <property type="entry name" value="Galactose oxidase, central domain"/>
    <property type="match status" value="1"/>
</dbReference>
<sequence>MKKDTRFFIGGSLLALLLVSFTFLQNDTKWKTLTPASEPEVRCENAFVRVDNQFYLFGGRKKESMYVYNPASNQWRKLASVPLEMHHFQAIAYKGEIYVLGAFTGDFPHETPIPNIYIYNPKKDQWRKGAEIPANRRRGAAGVTIYKNKIYLVNGITDGHWDGHVNWLDEYDPETGKWSILPDAPHVRDHVQAAVSGNQLFIAGGRRSTQKIGHVLDLTVPEVDIYDFTKKQWRTLPKEQNIPTQRAGCTSVTLGDQIIVIGGESPQKLAHNQTEAFDFKTQSWHALAPMQTGRHGTQALVYNQRIYIAAGSANQGGGPELSSIEVFE</sequence>
<keyword evidence="1" id="KW-0880">Kelch repeat</keyword>
<dbReference type="InterPro" id="IPR056737">
    <property type="entry name" value="Beta-prop_ATRN-MKLN-like"/>
</dbReference>
<keyword evidence="2" id="KW-0677">Repeat</keyword>
<reference evidence="4" key="1">
    <citation type="submission" date="2023-05" db="EMBL/GenBank/DDBJ databases">
        <authorList>
            <person name="Zhang X."/>
        </authorList>
    </citation>
    <scope>NUCLEOTIDE SEQUENCE</scope>
    <source>
        <strain evidence="4">BD1B2-1</strain>
    </source>
</reference>
<evidence type="ECO:0000313" key="4">
    <source>
        <dbReference type="EMBL" id="MDJ1501917.1"/>
    </source>
</evidence>
<dbReference type="Proteomes" id="UP001232063">
    <property type="component" value="Unassembled WGS sequence"/>
</dbReference>
<evidence type="ECO:0000313" key="5">
    <source>
        <dbReference type="Proteomes" id="UP001232063"/>
    </source>
</evidence>
<dbReference type="EMBL" id="JASJOU010000004">
    <property type="protein sequence ID" value="MDJ1501917.1"/>
    <property type="molecule type" value="Genomic_DNA"/>
</dbReference>
<dbReference type="AlphaFoldDB" id="A0AAE3UG07"/>
<gene>
    <name evidence="4" type="ORF">QNI22_14720</name>
</gene>
<name>A0AAE3UG07_9BACT</name>
<feature type="domain" description="Attractin/MKLN-like beta-propeller" evidence="3">
    <location>
        <begin position="22"/>
        <end position="265"/>
    </location>
</feature>
<dbReference type="SMART" id="SM00612">
    <property type="entry name" value="Kelch"/>
    <property type="match status" value="5"/>
</dbReference>
<dbReference type="RefSeq" id="WP_314511646.1">
    <property type="nucleotide sequence ID" value="NZ_JASJOU010000004.1"/>
</dbReference>
<comment type="caution">
    <text evidence="4">The sequence shown here is derived from an EMBL/GenBank/DDBJ whole genome shotgun (WGS) entry which is preliminary data.</text>
</comment>
<dbReference type="Gene3D" id="2.120.10.80">
    <property type="entry name" value="Kelch-type beta propeller"/>
    <property type="match status" value="2"/>
</dbReference>
<evidence type="ECO:0000256" key="2">
    <source>
        <dbReference type="ARBA" id="ARBA00022737"/>
    </source>
</evidence>
<dbReference type="InterPro" id="IPR011043">
    <property type="entry name" value="Gal_Oxase/kelch_b-propeller"/>
</dbReference>
<dbReference type="PANTHER" id="PTHR46344:SF27">
    <property type="entry name" value="KELCH REPEAT SUPERFAMILY PROTEIN"/>
    <property type="match status" value="1"/>
</dbReference>
<accession>A0AAE3UG07</accession>
<keyword evidence="5" id="KW-1185">Reference proteome</keyword>
<evidence type="ECO:0000259" key="3">
    <source>
        <dbReference type="Pfam" id="PF24981"/>
    </source>
</evidence>